<feature type="domain" description="AB hydrolase-1" evidence="3">
    <location>
        <begin position="125"/>
        <end position="364"/>
    </location>
</feature>
<feature type="region of interest" description="Disordered" evidence="2">
    <location>
        <begin position="1"/>
        <end position="106"/>
    </location>
</feature>
<evidence type="ECO:0000256" key="1">
    <source>
        <dbReference type="ARBA" id="ARBA00022801"/>
    </source>
</evidence>
<dbReference type="GO" id="GO:0080032">
    <property type="term" value="F:methyl jasmonate esterase activity"/>
    <property type="evidence" value="ECO:0007669"/>
    <property type="project" value="TreeGrafter"/>
</dbReference>
<dbReference type="InterPro" id="IPR000073">
    <property type="entry name" value="AB_hydrolase_1"/>
</dbReference>
<name>A0AA38G9W8_TAXCH</name>
<dbReference type="InterPro" id="IPR029058">
    <property type="entry name" value="AB_hydrolase_fold"/>
</dbReference>
<evidence type="ECO:0000256" key="2">
    <source>
        <dbReference type="SAM" id="MobiDB-lite"/>
    </source>
</evidence>
<sequence>MGNLMACCRKKSKPKPKPKPKPKQSSSSFRSLPGGKERASSRMNNAQQQAVAYILSQQEQNGHAKYERSFERSSSTRTNPLAGPTQGLSRSSSARPRSSKDPLLQPQHLISQDAKLSADLETKHFVLIHGGGFGAWCWYKTIALLEDTGFKATAIDLTGSGIDSTDPNKITSLAQYVKPLIEFFEKLGKNEKVILVGHDFGGACISFAMERFPSNVAKAVFISAAMVTNRQRTFDIFAQEVMEPDCLLRKAQIFIYANGNANPPTSIELDKKLLKDMLFNHSPAKDVALASVSMRPIPFAPFLEKLSLTERNYGSVRRFFIETSDDQAITPSIQENLIKLNSPEQVVRVKGSDHSPFFSKPQALHKLLLEIAQ</sequence>
<dbReference type="GO" id="GO:0080031">
    <property type="term" value="F:methyl salicylate esterase activity"/>
    <property type="evidence" value="ECO:0007669"/>
    <property type="project" value="TreeGrafter"/>
</dbReference>
<proteinExistence type="predicted"/>
<dbReference type="PANTHER" id="PTHR10992:SF872">
    <property type="entry name" value="METHYLESTERASE 11, CHLOROPLASTIC-RELATED"/>
    <property type="match status" value="1"/>
</dbReference>
<protein>
    <recommendedName>
        <fullName evidence="3">AB hydrolase-1 domain-containing protein</fullName>
    </recommendedName>
</protein>
<comment type="caution">
    <text evidence="4">The sequence shown here is derived from an EMBL/GenBank/DDBJ whole genome shotgun (WGS) entry which is preliminary data.</text>
</comment>
<reference evidence="4 5" key="1">
    <citation type="journal article" date="2021" name="Nat. Plants">
        <title>The Taxus genome provides insights into paclitaxel biosynthesis.</title>
        <authorList>
            <person name="Xiong X."/>
            <person name="Gou J."/>
            <person name="Liao Q."/>
            <person name="Li Y."/>
            <person name="Zhou Q."/>
            <person name="Bi G."/>
            <person name="Li C."/>
            <person name="Du R."/>
            <person name="Wang X."/>
            <person name="Sun T."/>
            <person name="Guo L."/>
            <person name="Liang H."/>
            <person name="Lu P."/>
            <person name="Wu Y."/>
            <person name="Zhang Z."/>
            <person name="Ro D.K."/>
            <person name="Shang Y."/>
            <person name="Huang S."/>
            <person name="Yan J."/>
        </authorList>
    </citation>
    <scope>NUCLEOTIDE SEQUENCE [LARGE SCALE GENOMIC DNA]</scope>
    <source>
        <strain evidence="4">Ta-2019</strain>
    </source>
</reference>
<feature type="compositionally biased region" description="Basic and acidic residues" evidence="2">
    <location>
        <begin position="62"/>
        <end position="71"/>
    </location>
</feature>
<dbReference type="OMA" id="MSYVMEL"/>
<evidence type="ECO:0000259" key="3">
    <source>
        <dbReference type="Pfam" id="PF12697"/>
    </source>
</evidence>
<feature type="compositionally biased region" description="Polar residues" evidence="2">
    <location>
        <begin position="41"/>
        <end position="61"/>
    </location>
</feature>
<organism evidence="4 5">
    <name type="scientific">Taxus chinensis</name>
    <name type="common">Chinese yew</name>
    <name type="synonym">Taxus wallichiana var. chinensis</name>
    <dbReference type="NCBI Taxonomy" id="29808"/>
    <lineage>
        <taxon>Eukaryota</taxon>
        <taxon>Viridiplantae</taxon>
        <taxon>Streptophyta</taxon>
        <taxon>Embryophyta</taxon>
        <taxon>Tracheophyta</taxon>
        <taxon>Spermatophyta</taxon>
        <taxon>Pinopsida</taxon>
        <taxon>Pinidae</taxon>
        <taxon>Conifers II</taxon>
        <taxon>Cupressales</taxon>
        <taxon>Taxaceae</taxon>
        <taxon>Taxus</taxon>
    </lineage>
</organism>
<dbReference type="EMBL" id="JAHRHJ020000004">
    <property type="protein sequence ID" value="KAH9318043.1"/>
    <property type="molecule type" value="Genomic_DNA"/>
</dbReference>
<dbReference type="PANTHER" id="PTHR10992">
    <property type="entry name" value="METHYLESTERASE FAMILY MEMBER"/>
    <property type="match status" value="1"/>
</dbReference>
<feature type="non-terminal residue" evidence="4">
    <location>
        <position position="373"/>
    </location>
</feature>
<dbReference type="FunFam" id="3.40.50.1820:FF:000025">
    <property type="entry name" value="putative methylesterase 11, chloroplastic"/>
    <property type="match status" value="1"/>
</dbReference>
<feature type="compositionally biased region" description="Basic residues" evidence="2">
    <location>
        <begin position="8"/>
        <end position="22"/>
    </location>
</feature>
<keyword evidence="1" id="KW-0378">Hydrolase</keyword>
<evidence type="ECO:0000313" key="4">
    <source>
        <dbReference type="EMBL" id="KAH9318043.1"/>
    </source>
</evidence>
<dbReference type="GO" id="GO:0009696">
    <property type="term" value="P:salicylic acid metabolic process"/>
    <property type="evidence" value="ECO:0007669"/>
    <property type="project" value="TreeGrafter"/>
</dbReference>
<dbReference type="GO" id="GO:0080030">
    <property type="term" value="F:methyl indole-3-acetate esterase activity"/>
    <property type="evidence" value="ECO:0007669"/>
    <property type="project" value="TreeGrafter"/>
</dbReference>
<dbReference type="Gene3D" id="3.40.50.1820">
    <property type="entry name" value="alpha/beta hydrolase"/>
    <property type="match status" value="1"/>
</dbReference>
<dbReference type="InterPro" id="IPR045889">
    <property type="entry name" value="MES/HNL"/>
</dbReference>
<dbReference type="GO" id="GO:0009694">
    <property type="term" value="P:jasmonic acid metabolic process"/>
    <property type="evidence" value="ECO:0007669"/>
    <property type="project" value="TreeGrafter"/>
</dbReference>
<accession>A0AA38G9W8</accession>
<keyword evidence="5" id="KW-1185">Reference proteome</keyword>
<evidence type="ECO:0000313" key="5">
    <source>
        <dbReference type="Proteomes" id="UP000824469"/>
    </source>
</evidence>
<gene>
    <name evidence="4" type="ORF">KI387_019812</name>
</gene>
<dbReference type="SUPFAM" id="SSF53474">
    <property type="entry name" value="alpha/beta-Hydrolases"/>
    <property type="match status" value="1"/>
</dbReference>
<dbReference type="AlphaFoldDB" id="A0AA38G9W8"/>
<dbReference type="Pfam" id="PF12697">
    <property type="entry name" value="Abhydrolase_6"/>
    <property type="match status" value="1"/>
</dbReference>
<dbReference type="Proteomes" id="UP000824469">
    <property type="component" value="Unassembled WGS sequence"/>
</dbReference>